<dbReference type="InterPro" id="IPR007828">
    <property type="entry name" value="Inositol_oxygenase"/>
</dbReference>
<dbReference type="PANTHER" id="PTHR12588">
    <property type="entry name" value="MYOINOSITOL OXYGENASE"/>
    <property type="match status" value="1"/>
</dbReference>
<evidence type="ECO:0000256" key="7">
    <source>
        <dbReference type="ARBA" id="ARBA00022723"/>
    </source>
</evidence>
<dbReference type="AlphaFoldDB" id="A0A822ZZF7"/>
<evidence type="ECO:0000256" key="9">
    <source>
        <dbReference type="ARBA" id="ARBA00023004"/>
    </source>
</evidence>
<comment type="catalytic activity">
    <reaction evidence="11">
        <text>myo-inositol + O2 = D-glucuronate + H2O + H(+)</text>
        <dbReference type="Rhea" id="RHEA:23696"/>
        <dbReference type="ChEBI" id="CHEBI:15377"/>
        <dbReference type="ChEBI" id="CHEBI:15378"/>
        <dbReference type="ChEBI" id="CHEBI:15379"/>
        <dbReference type="ChEBI" id="CHEBI:17268"/>
        <dbReference type="ChEBI" id="CHEBI:58720"/>
        <dbReference type="EC" id="1.13.99.1"/>
    </reaction>
</comment>
<keyword evidence="9 10" id="KW-0408">Iron</keyword>
<dbReference type="GO" id="GO:0019310">
    <property type="term" value="P:inositol catabolic process"/>
    <property type="evidence" value="ECO:0007669"/>
    <property type="project" value="UniProtKB-UniRule"/>
</dbReference>
<proteinExistence type="inferred from homology"/>
<keyword evidence="8 11" id="KW-0560">Oxidoreductase</keyword>
<dbReference type="PANTHER" id="PTHR12588:SF12">
    <property type="entry name" value="INOSITOL OXYGENASE 1"/>
    <property type="match status" value="1"/>
</dbReference>
<reference evidence="12 13" key="1">
    <citation type="journal article" date="2020" name="Mol. Biol. Evol.">
        <title>Distinct Expression and Methylation Patterns for Genes with Different Fates following a Single Whole-Genome Duplication in Flowering Plants.</title>
        <authorList>
            <person name="Shi T."/>
            <person name="Rahmani R.S."/>
            <person name="Gugger P.F."/>
            <person name="Wang M."/>
            <person name="Li H."/>
            <person name="Zhang Y."/>
            <person name="Li Z."/>
            <person name="Wang Q."/>
            <person name="Van de Peer Y."/>
            <person name="Marchal K."/>
            <person name="Chen J."/>
        </authorList>
    </citation>
    <scope>NUCLEOTIDE SEQUENCE [LARGE SCALE GENOMIC DNA]</scope>
    <source>
        <tissue evidence="12">Leaf</tissue>
    </source>
</reference>
<evidence type="ECO:0000256" key="1">
    <source>
        <dbReference type="ARBA" id="ARBA00004496"/>
    </source>
</evidence>
<evidence type="ECO:0000256" key="8">
    <source>
        <dbReference type="ARBA" id="ARBA00023002"/>
    </source>
</evidence>
<dbReference type="GO" id="GO:0005506">
    <property type="term" value="F:iron ion binding"/>
    <property type="evidence" value="ECO:0007669"/>
    <property type="project" value="InterPro"/>
</dbReference>
<comment type="cofactor">
    <cofactor evidence="10 11">
        <name>Fe cation</name>
        <dbReference type="ChEBI" id="CHEBI:24875"/>
    </cofactor>
    <text evidence="10 11">Binds 2 iron ions per subunit.</text>
</comment>
<name>A0A822ZZF7_NELNU</name>
<dbReference type="GO" id="GO:0050113">
    <property type="term" value="F:inositol oxygenase activity"/>
    <property type="evidence" value="ECO:0007669"/>
    <property type="project" value="UniProtKB-UniRule"/>
</dbReference>
<evidence type="ECO:0000256" key="4">
    <source>
        <dbReference type="ARBA" id="ARBA00011919"/>
    </source>
</evidence>
<sequence length="123" mass="14147">MREEYGKLNRVEMSIWECCELLNEFVDESDPDLDEPQIEHLLQTAEAIRKDYPNEDWLHLTGLIHGIRPNSNFLAKLLLHNGACSTGPIKFPEELKSVPHNNIGRYSQYTAGMCCGMLWETIL</sequence>
<evidence type="ECO:0000256" key="5">
    <source>
        <dbReference type="ARBA" id="ARBA00022490"/>
    </source>
</evidence>
<evidence type="ECO:0000313" key="12">
    <source>
        <dbReference type="EMBL" id="DAD48901.1"/>
    </source>
</evidence>
<comment type="subcellular location">
    <subcellularLocation>
        <location evidence="1 11">Cytoplasm</location>
    </subcellularLocation>
</comment>
<protein>
    <recommendedName>
        <fullName evidence="4 11">Inositol oxygenase</fullName>
        <ecNumber evidence="4 11">1.13.99.1</ecNumber>
    </recommendedName>
    <alternativeName>
        <fullName evidence="11">Myo-inositol oxygenase</fullName>
    </alternativeName>
</protein>
<feature type="binding site" evidence="10">
    <location>
        <position position="65"/>
    </location>
    <ligand>
        <name>Fe cation</name>
        <dbReference type="ChEBI" id="CHEBI:24875"/>
        <label>1</label>
    </ligand>
</feature>
<evidence type="ECO:0000256" key="3">
    <source>
        <dbReference type="ARBA" id="ARBA00005286"/>
    </source>
</evidence>
<dbReference type="GO" id="GO:0019853">
    <property type="term" value="P:L-ascorbic acid biosynthetic process"/>
    <property type="evidence" value="ECO:0007669"/>
    <property type="project" value="UniProtKB-KW"/>
</dbReference>
<comment type="similarity">
    <text evidence="3 11">Belongs to the myo-inositol oxygenase family.</text>
</comment>
<dbReference type="EC" id="1.13.99.1" evidence="4 11"/>
<evidence type="ECO:0000256" key="6">
    <source>
        <dbReference type="ARBA" id="ARBA00022644"/>
    </source>
</evidence>
<keyword evidence="7 10" id="KW-0479">Metal-binding</keyword>
<gene>
    <name evidence="12" type="ORF">HUJ06_018838</name>
</gene>
<feature type="binding site" evidence="10">
    <location>
        <position position="40"/>
    </location>
    <ligand>
        <name>Fe cation</name>
        <dbReference type="ChEBI" id="CHEBI:24875"/>
        <label>1</label>
    </ligand>
</feature>
<dbReference type="UniPathway" id="UPA00111">
    <property type="reaction ID" value="UER00527"/>
</dbReference>
<comment type="caution">
    <text evidence="12">The sequence shown here is derived from an EMBL/GenBank/DDBJ whole genome shotgun (WGS) entry which is preliminary data.</text>
</comment>
<keyword evidence="5 11" id="KW-0963">Cytoplasm</keyword>
<evidence type="ECO:0000256" key="10">
    <source>
        <dbReference type="PIRSR" id="PIRSR607828-2"/>
    </source>
</evidence>
<evidence type="ECO:0000313" key="13">
    <source>
        <dbReference type="Proteomes" id="UP000607653"/>
    </source>
</evidence>
<dbReference type="Pfam" id="PF05153">
    <property type="entry name" value="MIOX"/>
    <property type="match status" value="1"/>
</dbReference>
<dbReference type="Proteomes" id="UP000607653">
    <property type="component" value="Unassembled WGS sequence"/>
</dbReference>
<comment type="pathway">
    <text evidence="2 11">Polyol metabolism; myo-inositol degradation into D-glucuronate; D-glucuronate from myo-inositol: step 1/1.</text>
</comment>
<dbReference type="SUPFAM" id="SSF109604">
    <property type="entry name" value="HD-domain/PDEase-like"/>
    <property type="match status" value="1"/>
</dbReference>
<keyword evidence="6" id="KW-0060">Ascorbate biosynthesis</keyword>
<accession>A0A822ZZF7</accession>
<keyword evidence="13" id="KW-1185">Reference proteome</keyword>
<dbReference type="EMBL" id="DUZY01000008">
    <property type="protein sequence ID" value="DAD48901.1"/>
    <property type="molecule type" value="Genomic_DNA"/>
</dbReference>
<organism evidence="12 13">
    <name type="scientific">Nelumbo nucifera</name>
    <name type="common">Sacred lotus</name>
    <dbReference type="NCBI Taxonomy" id="4432"/>
    <lineage>
        <taxon>Eukaryota</taxon>
        <taxon>Viridiplantae</taxon>
        <taxon>Streptophyta</taxon>
        <taxon>Embryophyta</taxon>
        <taxon>Tracheophyta</taxon>
        <taxon>Spermatophyta</taxon>
        <taxon>Magnoliopsida</taxon>
        <taxon>Proteales</taxon>
        <taxon>Nelumbonaceae</taxon>
        <taxon>Nelumbo</taxon>
    </lineage>
</organism>
<evidence type="ECO:0000256" key="11">
    <source>
        <dbReference type="RuleBase" id="RU367039"/>
    </source>
</evidence>
<evidence type="ECO:0000256" key="2">
    <source>
        <dbReference type="ARBA" id="ARBA00005167"/>
    </source>
</evidence>
<dbReference type="GO" id="GO:0005737">
    <property type="term" value="C:cytoplasm"/>
    <property type="evidence" value="ECO:0007669"/>
    <property type="project" value="UniProtKB-SubCell"/>
</dbReference>